<feature type="compositionally biased region" description="Basic and acidic residues" evidence="1">
    <location>
        <begin position="43"/>
        <end position="59"/>
    </location>
</feature>
<keyword evidence="3" id="KW-1185">Reference proteome</keyword>
<reference evidence="2 3" key="1">
    <citation type="submission" date="2019-11" db="EMBL/GenBank/DDBJ databases">
        <title>Whole genome sequence of Oryza granulata.</title>
        <authorList>
            <person name="Li W."/>
        </authorList>
    </citation>
    <scope>NUCLEOTIDE SEQUENCE [LARGE SCALE GENOMIC DNA]</scope>
    <source>
        <strain evidence="3">cv. Menghai</strain>
        <tissue evidence="2">Leaf</tissue>
    </source>
</reference>
<evidence type="ECO:0000313" key="3">
    <source>
        <dbReference type="Proteomes" id="UP000479710"/>
    </source>
</evidence>
<evidence type="ECO:0000256" key="1">
    <source>
        <dbReference type="SAM" id="MobiDB-lite"/>
    </source>
</evidence>
<feature type="region of interest" description="Disordered" evidence="1">
    <location>
        <begin position="1"/>
        <end position="97"/>
    </location>
</feature>
<sequence>MDNNDGWPWWNCSASSDLETPPSSSVSSSSLDLVPGQQQAERLWQRTDLEERTKQEEAYSRTPPIPTPDRSARHPPPFPARNQEGRRSAPDLGNAVNQMVLESLGVTGNTREGGDGDNGGPVSARSLVVLTIAVSFEPKSPRSLS</sequence>
<dbReference type="AlphaFoldDB" id="A0A6G1DAE9"/>
<protein>
    <submittedName>
        <fullName evidence="2">Uncharacterized protein</fullName>
    </submittedName>
</protein>
<dbReference type="EMBL" id="SPHZ02000007">
    <property type="protein sequence ID" value="KAF0909407.1"/>
    <property type="molecule type" value="Genomic_DNA"/>
</dbReference>
<organism evidence="2 3">
    <name type="scientific">Oryza meyeriana var. granulata</name>
    <dbReference type="NCBI Taxonomy" id="110450"/>
    <lineage>
        <taxon>Eukaryota</taxon>
        <taxon>Viridiplantae</taxon>
        <taxon>Streptophyta</taxon>
        <taxon>Embryophyta</taxon>
        <taxon>Tracheophyta</taxon>
        <taxon>Spermatophyta</taxon>
        <taxon>Magnoliopsida</taxon>
        <taxon>Liliopsida</taxon>
        <taxon>Poales</taxon>
        <taxon>Poaceae</taxon>
        <taxon>BOP clade</taxon>
        <taxon>Oryzoideae</taxon>
        <taxon>Oryzeae</taxon>
        <taxon>Oryzinae</taxon>
        <taxon>Oryza</taxon>
        <taxon>Oryza meyeriana</taxon>
    </lineage>
</organism>
<dbReference type="Proteomes" id="UP000479710">
    <property type="component" value="Unassembled WGS sequence"/>
</dbReference>
<name>A0A6G1DAE9_9ORYZ</name>
<gene>
    <name evidence="2" type="ORF">E2562_036052</name>
</gene>
<proteinExistence type="predicted"/>
<feature type="compositionally biased region" description="Low complexity" evidence="1">
    <location>
        <begin position="13"/>
        <end position="35"/>
    </location>
</feature>
<accession>A0A6G1DAE9</accession>
<comment type="caution">
    <text evidence="2">The sequence shown here is derived from an EMBL/GenBank/DDBJ whole genome shotgun (WGS) entry which is preliminary data.</text>
</comment>
<evidence type="ECO:0000313" key="2">
    <source>
        <dbReference type="EMBL" id="KAF0909407.1"/>
    </source>
</evidence>